<keyword evidence="8 15" id="KW-1133">Transmembrane helix</keyword>
<dbReference type="GeneID" id="101044198"/>
<evidence type="ECO:0000256" key="1">
    <source>
        <dbReference type="ARBA" id="ARBA00004251"/>
    </source>
</evidence>
<evidence type="ECO:0000256" key="14">
    <source>
        <dbReference type="SAM" id="MobiDB-lite"/>
    </source>
</evidence>
<evidence type="ECO:0000256" key="15">
    <source>
        <dbReference type="SAM" id="Phobius"/>
    </source>
</evidence>
<dbReference type="InterPro" id="IPR013106">
    <property type="entry name" value="Ig_V-set"/>
</dbReference>
<protein>
    <recommendedName>
        <fullName evidence="2">T-cell surface antigen CD2</fullName>
    </recommendedName>
</protein>
<name>A0A2K6SX16_SAIBB</name>
<evidence type="ECO:0000256" key="7">
    <source>
        <dbReference type="ARBA" id="ARBA00022889"/>
    </source>
</evidence>
<comment type="subunit">
    <text evidence="13">Interacts with CD48. Interacts with CD58 (LFA-3). Interacts with CD2AP. Interacts with PSTPIP1. Interacts with FCGR3A; this interaction modulates NK cell activation and cytotoxicity.</text>
</comment>
<evidence type="ECO:0000313" key="18">
    <source>
        <dbReference type="Ensembl" id="ENSSBOP00000011944.1"/>
    </source>
</evidence>
<keyword evidence="10" id="KW-1015">Disulfide bond</keyword>
<comment type="subcellular location">
    <subcellularLocation>
        <location evidence="1">Cell membrane</location>
        <topology evidence="1">Single-pass type I membrane protein</topology>
    </subcellularLocation>
</comment>
<keyword evidence="6" id="KW-0677">Repeat</keyword>
<evidence type="ECO:0000256" key="13">
    <source>
        <dbReference type="ARBA" id="ARBA00046549"/>
    </source>
</evidence>
<evidence type="ECO:0000256" key="5">
    <source>
        <dbReference type="ARBA" id="ARBA00022729"/>
    </source>
</evidence>
<accession>A0A2K6SX16</accession>
<feature type="domain" description="Immunoglobulin C2-set" evidence="16">
    <location>
        <begin position="145"/>
        <end position="216"/>
    </location>
</feature>
<proteinExistence type="predicted"/>
<keyword evidence="11" id="KW-0325">Glycoprotein</keyword>
<gene>
    <name evidence="18" type="primary">CD2</name>
</gene>
<dbReference type="Proteomes" id="UP000233220">
    <property type="component" value="Unplaced"/>
</dbReference>
<dbReference type="GO" id="GO:0032729">
    <property type="term" value="P:positive regulation of type II interferon production"/>
    <property type="evidence" value="ECO:0007669"/>
    <property type="project" value="Ensembl"/>
</dbReference>
<dbReference type="GO" id="GO:0005794">
    <property type="term" value="C:Golgi apparatus"/>
    <property type="evidence" value="ECO:0007669"/>
    <property type="project" value="Ensembl"/>
</dbReference>
<keyword evidence="19" id="KW-1185">Reference proteome</keyword>
<dbReference type="Pfam" id="PF07686">
    <property type="entry name" value="V-set"/>
    <property type="match status" value="1"/>
</dbReference>
<dbReference type="AlphaFoldDB" id="A0A2K6SX16"/>
<evidence type="ECO:0000256" key="6">
    <source>
        <dbReference type="ARBA" id="ARBA00022737"/>
    </source>
</evidence>
<dbReference type="Ensembl" id="ENSSBOT00000028733.1">
    <property type="protein sequence ID" value="ENSSBOP00000011944.1"/>
    <property type="gene ID" value="ENSSBOG00000022804.1"/>
</dbReference>
<keyword evidence="12" id="KW-0393">Immunoglobulin domain</keyword>
<organism evidence="18 19">
    <name type="scientific">Saimiri boliviensis boliviensis</name>
    <name type="common">Bolivian squirrel monkey</name>
    <dbReference type="NCBI Taxonomy" id="39432"/>
    <lineage>
        <taxon>Eukaryota</taxon>
        <taxon>Metazoa</taxon>
        <taxon>Chordata</taxon>
        <taxon>Craniata</taxon>
        <taxon>Vertebrata</taxon>
        <taxon>Euteleostomi</taxon>
        <taxon>Mammalia</taxon>
        <taxon>Eutheria</taxon>
        <taxon>Euarchontoglires</taxon>
        <taxon>Primates</taxon>
        <taxon>Haplorrhini</taxon>
        <taxon>Platyrrhini</taxon>
        <taxon>Cebidae</taxon>
        <taxon>Saimiriinae</taxon>
        <taxon>Saimiri</taxon>
    </lineage>
</organism>
<dbReference type="STRING" id="39432.ENSSBOP00000011944"/>
<dbReference type="PRINTS" id="PR01870">
    <property type="entry name" value="CD2ANTIGEN"/>
</dbReference>
<evidence type="ECO:0000256" key="2">
    <source>
        <dbReference type="ARBA" id="ARBA00021368"/>
    </source>
</evidence>
<keyword evidence="5" id="KW-0732">Signal</keyword>
<dbReference type="GO" id="GO:0005654">
    <property type="term" value="C:nucleoplasm"/>
    <property type="evidence" value="ECO:0007669"/>
    <property type="project" value="Ensembl"/>
</dbReference>
<dbReference type="Gene3D" id="2.60.40.10">
    <property type="entry name" value="Immunoglobulins"/>
    <property type="match status" value="2"/>
</dbReference>
<reference evidence="18" key="2">
    <citation type="submission" date="2025-09" db="UniProtKB">
        <authorList>
            <consortium name="Ensembl"/>
        </authorList>
    </citation>
    <scope>IDENTIFICATION</scope>
</reference>
<dbReference type="PANTHER" id="PTHR12080">
    <property type="entry name" value="SIGNALING LYMPHOCYTIC ACTIVATION MOLECULE"/>
    <property type="match status" value="1"/>
</dbReference>
<keyword evidence="3" id="KW-1003">Cell membrane</keyword>
<keyword evidence="9 15" id="KW-0472">Membrane</keyword>
<dbReference type="SUPFAM" id="SSF48726">
    <property type="entry name" value="Immunoglobulin"/>
    <property type="match status" value="2"/>
</dbReference>
<dbReference type="GO" id="GO:0009897">
    <property type="term" value="C:external side of plasma membrane"/>
    <property type="evidence" value="ECO:0007669"/>
    <property type="project" value="Ensembl"/>
</dbReference>
<feature type="transmembrane region" description="Helical" evidence="15">
    <location>
        <begin position="221"/>
        <end position="245"/>
    </location>
</feature>
<feature type="region of interest" description="Disordered" evidence="14">
    <location>
        <begin position="265"/>
        <end position="362"/>
    </location>
</feature>
<reference evidence="18" key="1">
    <citation type="submission" date="2025-08" db="UniProtKB">
        <authorList>
            <consortium name="Ensembl"/>
        </authorList>
    </citation>
    <scope>IDENTIFICATION</scope>
</reference>
<dbReference type="GO" id="GO:0005102">
    <property type="term" value="F:signaling receptor binding"/>
    <property type="evidence" value="ECO:0007669"/>
    <property type="project" value="Ensembl"/>
</dbReference>
<dbReference type="InterPro" id="IPR036179">
    <property type="entry name" value="Ig-like_dom_sf"/>
</dbReference>
<evidence type="ECO:0000259" key="16">
    <source>
        <dbReference type="Pfam" id="PF05790"/>
    </source>
</evidence>
<evidence type="ECO:0000256" key="12">
    <source>
        <dbReference type="ARBA" id="ARBA00023319"/>
    </source>
</evidence>
<evidence type="ECO:0000256" key="11">
    <source>
        <dbReference type="ARBA" id="ARBA00023180"/>
    </source>
</evidence>
<sequence>MKSSKSKEETKMSLPCKIVASFLLIFNISSKGAISKDVRNALEVWGALGQDINLDIPDFQMRTDIDDIKWEKGSDKKKIAQFRKTKDTFQKDAYKLLENGTLKIKHLKMDDQNTYKVSIYDSKGKSVLEKTFDLKILERVSKPNISLTCDNKTLTCEVMNGTDLELNLYQNGSNLSKGSQKVITYKWTPRLSRKFNCTARNKVSEEYRVVDVSCPEKRLDIYLIGGICGGGSLLMIFVALLAFYISKRKKQSRRRNDEELEIRAHRVAAEERSRKPHQIPASTPQNPAASQHPPPPPGHRSQAPSHRPLPPGHRVQHQPQKRPPAPSGTQVHQQKGPPLPRPRVQPKSPHGAAENSVFPSSN</sequence>
<keyword evidence="7" id="KW-0130">Cell adhesion</keyword>
<dbReference type="Pfam" id="PF05790">
    <property type="entry name" value="C2-set"/>
    <property type="match status" value="1"/>
</dbReference>
<dbReference type="GO" id="GO:0030101">
    <property type="term" value="P:natural killer cell activation"/>
    <property type="evidence" value="ECO:0007669"/>
    <property type="project" value="Ensembl"/>
</dbReference>
<dbReference type="GO" id="GO:0034113">
    <property type="term" value="P:heterotypic cell-cell adhesion"/>
    <property type="evidence" value="ECO:0007669"/>
    <property type="project" value="Ensembl"/>
</dbReference>
<dbReference type="GO" id="GO:0032757">
    <property type="term" value="P:positive regulation of interleukin-8 production"/>
    <property type="evidence" value="ECO:0007669"/>
    <property type="project" value="Ensembl"/>
</dbReference>
<dbReference type="GO" id="GO:0042267">
    <property type="term" value="P:natural killer cell mediated cytotoxicity"/>
    <property type="evidence" value="ECO:0007669"/>
    <property type="project" value="Ensembl"/>
</dbReference>
<evidence type="ECO:0000256" key="3">
    <source>
        <dbReference type="ARBA" id="ARBA00022475"/>
    </source>
</evidence>
<dbReference type="InterPro" id="IPR015632">
    <property type="entry name" value="CD2"/>
</dbReference>
<dbReference type="KEGG" id="sbq:101044198"/>
<dbReference type="GO" id="GO:0032760">
    <property type="term" value="P:positive regulation of tumor necrosis factor production"/>
    <property type="evidence" value="ECO:0007669"/>
    <property type="project" value="Ensembl"/>
</dbReference>
<evidence type="ECO:0000256" key="9">
    <source>
        <dbReference type="ARBA" id="ARBA00023136"/>
    </source>
</evidence>
<dbReference type="OMA" id="NTMACTL"/>
<evidence type="ECO:0000256" key="8">
    <source>
        <dbReference type="ARBA" id="ARBA00022989"/>
    </source>
</evidence>
<keyword evidence="4 15" id="KW-0812">Transmembrane</keyword>
<feature type="domain" description="Immunoglobulin V-set" evidence="17">
    <location>
        <begin position="42"/>
        <end position="136"/>
    </location>
</feature>
<evidence type="ECO:0000313" key="19">
    <source>
        <dbReference type="Proteomes" id="UP000233220"/>
    </source>
</evidence>
<evidence type="ECO:0000256" key="10">
    <source>
        <dbReference type="ARBA" id="ARBA00023157"/>
    </source>
</evidence>
<dbReference type="InterPro" id="IPR015631">
    <property type="entry name" value="CD2/SLAM_rcpt"/>
</dbReference>
<dbReference type="PANTHER" id="PTHR12080:SF54">
    <property type="entry name" value="T-CELL SURFACE ANTIGEN CD2"/>
    <property type="match status" value="1"/>
</dbReference>
<dbReference type="InterPro" id="IPR013783">
    <property type="entry name" value="Ig-like_fold"/>
</dbReference>
<evidence type="ECO:0000259" key="17">
    <source>
        <dbReference type="Pfam" id="PF07686"/>
    </source>
</evidence>
<dbReference type="InterPro" id="IPR008424">
    <property type="entry name" value="Ig_C2-set"/>
</dbReference>
<evidence type="ECO:0000256" key="4">
    <source>
        <dbReference type="ARBA" id="ARBA00022692"/>
    </source>
</evidence>
<dbReference type="GeneTree" id="ENSGT01030000234540"/>
<dbReference type="CTD" id="914"/>